<dbReference type="NCBIfam" id="TIGR02532">
    <property type="entry name" value="IV_pilin_GFxxxE"/>
    <property type="match status" value="1"/>
</dbReference>
<dbReference type="EMBL" id="LBTR01000014">
    <property type="protein sequence ID" value="KKQ45503.1"/>
    <property type="molecule type" value="Genomic_DNA"/>
</dbReference>
<evidence type="ECO:0000313" key="7">
    <source>
        <dbReference type="EMBL" id="KKQ45503.1"/>
    </source>
</evidence>
<organism evidence="7 8">
    <name type="scientific">Candidatus Woesebacteria bacterium GW2011_GWA1_37_8</name>
    <dbReference type="NCBI Taxonomy" id="1618546"/>
    <lineage>
        <taxon>Bacteria</taxon>
        <taxon>Candidatus Woeseibacteriota</taxon>
    </lineage>
</organism>
<dbReference type="SUPFAM" id="SSF54523">
    <property type="entry name" value="Pili subunits"/>
    <property type="match status" value="1"/>
</dbReference>
<dbReference type="PANTHER" id="PTHR30093">
    <property type="entry name" value="GENERAL SECRETION PATHWAY PROTEIN G"/>
    <property type="match status" value="1"/>
</dbReference>
<evidence type="ECO:0000256" key="6">
    <source>
        <dbReference type="SAM" id="Phobius"/>
    </source>
</evidence>
<evidence type="ECO:0000313" key="8">
    <source>
        <dbReference type="Proteomes" id="UP000034603"/>
    </source>
</evidence>
<dbReference type="Proteomes" id="UP000034603">
    <property type="component" value="Unassembled WGS sequence"/>
</dbReference>
<gene>
    <name evidence="7" type="ORF">US62_C0014G0007</name>
</gene>
<proteinExistence type="predicted"/>
<protein>
    <submittedName>
        <fullName evidence="7">General secretion pathway protein G-like protein</fullName>
    </submittedName>
</protein>
<dbReference type="AlphaFoldDB" id="A0A0G0HQS3"/>
<name>A0A0G0HQS3_9BACT</name>
<dbReference type="PRINTS" id="PR00885">
    <property type="entry name" value="BCTERIALGSPH"/>
</dbReference>
<dbReference type="PATRIC" id="fig|1618546.3.peg.435"/>
<dbReference type="GO" id="GO:0015628">
    <property type="term" value="P:protein secretion by the type II secretion system"/>
    <property type="evidence" value="ECO:0007669"/>
    <property type="project" value="InterPro"/>
</dbReference>
<dbReference type="Gene3D" id="3.30.700.10">
    <property type="entry name" value="Glycoprotein, Type 4 Pilin"/>
    <property type="match status" value="1"/>
</dbReference>
<evidence type="ECO:0000256" key="2">
    <source>
        <dbReference type="ARBA" id="ARBA00022481"/>
    </source>
</evidence>
<keyword evidence="3 6" id="KW-0812">Transmembrane</keyword>
<evidence type="ECO:0000256" key="1">
    <source>
        <dbReference type="ARBA" id="ARBA00004167"/>
    </source>
</evidence>
<evidence type="ECO:0000256" key="4">
    <source>
        <dbReference type="ARBA" id="ARBA00022989"/>
    </source>
</evidence>
<comment type="caution">
    <text evidence="7">The sequence shown here is derived from an EMBL/GenBank/DDBJ whole genome shotgun (WGS) entry which is preliminary data.</text>
</comment>
<evidence type="ECO:0000256" key="5">
    <source>
        <dbReference type="ARBA" id="ARBA00023136"/>
    </source>
</evidence>
<sequence>MKKGHRYGESLNRRGFTLLELLVVIAIIGVLAGVITISFPGATRSARDGRRRQELQQYRVSLEIYANKSNGVYPDRATVVKPQTMCTGANPPFGSMTCPQDPKDGTATICGGTCQYRYQSAASGASYVLWAGLEKPVSSGSPCYVICSSGLSGEAACPTTPTCPW</sequence>
<dbReference type="InterPro" id="IPR002416">
    <property type="entry name" value="T2SS_protein-GspH"/>
</dbReference>
<keyword evidence="5 6" id="KW-0472">Membrane</keyword>
<accession>A0A0G0HQS3</accession>
<dbReference type="InterPro" id="IPR045584">
    <property type="entry name" value="Pilin-like"/>
</dbReference>
<dbReference type="PANTHER" id="PTHR30093:SF44">
    <property type="entry name" value="TYPE II SECRETION SYSTEM CORE PROTEIN G"/>
    <property type="match status" value="1"/>
</dbReference>
<feature type="transmembrane region" description="Helical" evidence="6">
    <location>
        <begin position="21"/>
        <end position="42"/>
    </location>
</feature>
<evidence type="ECO:0000256" key="3">
    <source>
        <dbReference type="ARBA" id="ARBA00022692"/>
    </source>
</evidence>
<dbReference type="GO" id="GO:0015627">
    <property type="term" value="C:type II protein secretion system complex"/>
    <property type="evidence" value="ECO:0007669"/>
    <property type="project" value="InterPro"/>
</dbReference>
<keyword evidence="2" id="KW-0488">Methylation</keyword>
<dbReference type="InterPro" id="IPR012902">
    <property type="entry name" value="N_methyl_site"/>
</dbReference>
<comment type="subcellular location">
    <subcellularLocation>
        <location evidence="1">Membrane</location>
        <topology evidence="1">Single-pass membrane protein</topology>
    </subcellularLocation>
</comment>
<reference evidence="7 8" key="1">
    <citation type="journal article" date="2015" name="Nature">
        <title>rRNA introns, odd ribosomes, and small enigmatic genomes across a large radiation of phyla.</title>
        <authorList>
            <person name="Brown C.T."/>
            <person name="Hug L.A."/>
            <person name="Thomas B.C."/>
            <person name="Sharon I."/>
            <person name="Castelle C.J."/>
            <person name="Singh A."/>
            <person name="Wilkins M.J."/>
            <person name="Williams K.H."/>
            <person name="Banfield J.F."/>
        </authorList>
    </citation>
    <scope>NUCLEOTIDE SEQUENCE [LARGE SCALE GENOMIC DNA]</scope>
</reference>
<dbReference type="GO" id="GO:0016020">
    <property type="term" value="C:membrane"/>
    <property type="evidence" value="ECO:0007669"/>
    <property type="project" value="UniProtKB-SubCell"/>
</dbReference>
<dbReference type="PROSITE" id="PS00409">
    <property type="entry name" value="PROKAR_NTER_METHYL"/>
    <property type="match status" value="1"/>
</dbReference>
<dbReference type="Pfam" id="PF07963">
    <property type="entry name" value="N_methyl"/>
    <property type="match status" value="1"/>
</dbReference>
<keyword evidence="4 6" id="KW-1133">Transmembrane helix</keyword>